<evidence type="ECO:0000313" key="3">
    <source>
        <dbReference type="Proteomes" id="UP001277761"/>
    </source>
</evidence>
<comment type="caution">
    <text evidence="2">The sequence shown here is derived from an EMBL/GenBank/DDBJ whole genome shotgun (WGS) entry which is preliminary data.</text>
</comment>
<gene>
    <name evidence="2" type="ORF">SK069_03710</name>
</gene>
<reference evidence="2 3" key="1">
    <citation type="submission" date="2023-11" db="EMBL/GenBank/DDBJ databases">
        <authorList>
            <person name="Xu M."/>
            <person name="Jiang T."/>
        </authorList>
    </citation>
    <scope>NUCLEOTIDE SEQUENCE [LARGE SCALE GENOMIC DNA]</scope>
    <source>
        <strain evidence="2 3">SD</strain>
    </source>
</reference>
<dbReference type="InterPro" id="IPR012340">
    <property type="entry name" value="NA-bd_OB-fold"/>
</dbReference>
<proteinExistence type="predicted"/>
<protein>
    <submittedName>
        <fullName evidence="2">OB-fold domain-containing protein</fullName>
    </submittedName>
</protein>
<evidence type="ECO:0000313" key="2">
    <source>
        <dbReference type="EMBL" id="MDX8150689.1"/>
    </source>
</evidence>
<sequence length="140" mass="15092">MAPESPIYTSTDPELFRVEGTTPVLMGSRCSNCEISFYPRRWICAVCMREVADVDFAGTGTLAAYTYVATPVYGRKALSGDGYGIGQIDLDEGVRVQAIIGGTSADWGVGQRFAARVAPIGDVEDGRQAALYEFWPDPSP</sequence>
<accession>A0ABU4VG52</accession>
<dbReference type="RefSeq" id="WP_319952833.1">
    <property type="nucleotide sequence ID" value="NZ_JAXAVX010000001.1"/>
</dbReference>
<organism evidence="2 3">
    <name type="scientific">Patulibacter brassicae</name>
    <dbReference type="NCBI Taxonomy" id="1705717"/>
    <lineage>
        <taxon>Bacteria</taxon>
        <taxon>Bacillati</taxon>
        <taxon>Actinomycetota</taxon>
        <taxon>Thermoleophilia</taxon>
        <taxon>Solirubrobacterales</taxon>
        <taxon>Patulibacteraceae</taxon>
        <taxon>Patulibacter</taxon>
    </lineage>
</organism>
<dbReference type="SUPFAM" id="SSF50249">
    <property type="entry name" value="Nucleic acid-binding proteins"/>
    <property type="match status" value="1"/>
</dbReference>
<feature type="domain" description="ChsH2 C-terminal OB-fold" evidence="1">
    <location>
        <begin position="54"/>
        <end position="116"/>
    </location>
</feature>
<evidence type="ECO:0000259" key="1">
    <source>
        <dbReference type="Pfam" id="PF01796"/>
    </source>
</evidence>
<name>A0ABU4VG52_9ACTN</name>
<dbReference type="InterPro" id="IPR002878">
    <property type="entry name" value="ChsH2_C"/>
</dbReference>
<dbReference type="Proteomes" id="UP001277761">
    <property type="component" value="Unassembled WGS sequence"/>
</dbReference>
<keyword evidence="3" id="KW-1185">Reference proteome</keyword>
<dbReference type="Pfam" id="PF01796">
    <property type="entry name" value="OB_ChsH2_C"/>
    <property type="match status" value="1"/>
</dbReference>
<dbReference type="EMBL" id="JAXAVX010000001">
    <property type="protein sequence ID" value="MDX8150689.1"/>
    <property type="molecule type" value="Genomic_DNA"/>
</dbReference>